<comment type="caution">
    <text evidence="1">The sequence shown here is derived from an EMBL/GenBank/DDBJ whole genome shotgun (WGS) entry which is preliminary data.</text>
</comment>
<dbReference type="InterPro" id="IPR010419">
    <property type="entry name" value="CO_DH_gsu"/>
</dbReference>
<dbReference type="Pfam" id="PF06240">
    <property type="entry name" value="COXG"/>
    <property type="match status" value="1"/>
</dbReference>
<dbReference type="AlphaFoldDB" id="A0A2W7PU06"/>
<evidence type="ECO:0000313" key="1">
    <source>
        <dbReference type="EMBL" id="PZX37220.1"/>
    </source>
</evidence>
<evidence type="ECO:0008006" key="3">
    <source>
        <dbReference type="Google" id="ProtNLM"/>
    </source>
</evidence>
<gene>
    <name evidence="1" type="ORF">LY56_03220</name>
</gene>
<dbReference type="Gene3D" id="3.30.530.20">
    <property type="match status" value="1"/>
</dbReference>
<dbReference type="InterPro" id="IPR023393">
    <property type="entry name" value="START-like_dom_sf"/>
</dbReference>
<proteinExistence type="predicted"/>
<keyword evidence="2" id="KW-1185">Reference proteome</keyword>
<dbReference type="PANTHER" id="PTHR38588">
    <property type="entry name" value="BLL0334 PROTEIN"/>
    <property type="match status" value="1"/>
</dbReference>
<organism evidence="1 2">
    <name type="scientific">Roseinatronobacter thiooxidans</name>
    <dbReference type="NCBI Taxonomy" id="121821"/>
    <lineage>
        <taxon>Bacteria</taxon>
        <taxon>Pseudomonadati</taxon>
        <taxon>Pseudomonadota</taxon>
        <taxon>Alphaproteobacteria</taxon>
        <taxon>Rhodobacterales</taxon>
        <taxon>Paracoccaceae</taxon>
        <taxon>Roseinatronobacter</taxon>
    </lineage>
</organism>
<dbReference type="EMBL" id="QKZQ01000022">
    <property type="protein sequence ID" value="PZX37220.1"/>
    <property type="molecule type" value="Genomic_DNA"/>
</dbReference>
<protein>
    <recommendedName>
        <fullName evidence="3">Carbon monoxide dehydrogenase subunit G</fullName>
    </recommendedName>
</protein>
<accession>A0A2W7PU06</accession>
<dbReference type="CDD" id="cd05018">
    <property type="entry name" value="CoxG"/>
    <property type="match status" value="1"/>
</dbReference>
<sequence length="155" mass="16206">MELSGTRTIAADRANVWAHLNDPETLRASIPGCQSLEGSAEDGFVATVIQKIGPVKATFKGKVTLTDINAPESYRIVGEGNGGIAGFAKGDAVVTLHETDEGTELTYQANAALGGKLAQMGSRLVGGVAKRLAGQFFDAFQAHVERGENTSEEDA</sequence>
<name>A0A2W7PU06_9RHOB</name>
<dbReference type="OrthoDB" id="9787428at2"/>
<dbReference type="Proteomes" id="UP000249364">
    <property type="component" value="Unassembled WGS sequence"/>
</dbReference>
<evidence type="ECO:0000313" key="2">
    <source>
        <dbReference type="Proteomes" id="UP000249364"/>
    </source>
</evidence>
<dbReference type="RefSeq" id="WP_071468507.1">
    <property type="nucleotide sequence ID" value="NZ_MEHT01000006.1"/>
</dbReference>
<reference evidence="1 2" key="1">
    <citation type="submission" date="2018-06" db="EMBL/GenBank/DDBJ databases">
        <title>Genomic Encyclopedia of Archaeal and Bacterial Type Strains, Phase II (KMG-II): from individual species to whole genera.</title>
        <authorList>
            <person name="Goeker M."/>
        </authorList>
    </citation>
    <scope>NUCLEOTIDE SEQUENCE [LARGE SCALE GENOMIC DNA]</scope>
    <source>
        <strain evidence="1 2">DSM 13087</strain>
    </source>
</reference>
<dbReference type="PANTHER" id="PTHR38588:SF1">
    <property type="entry name" value="BLL0334 PROTEIN"/>
    <property type="match status" value="1"/>
</dbReference>
<dbReference type="STRING" id="121821.GCA_001870675_01782"/>
<dbReference type="SUPFAM" id="SSF55961">
    <property type="entry name" value="Bet v1-like"/>
    <property type="match status" value="1"/>
</dbReference>